<sequence length="244" mass="26831">MRKIKAIEHVWNGGHSEHALSAIGRRRRIPPGRRMFYSFAMTAPDDSPATIVPQGPPINDTQQRILAAAVVCVRQWGIEKTNLNDIAKQAGVTRPTVYRYFASRDDILSAALMQSAVSLGQRLLARVETFDDPAQRLVEAVHFALTAMPGEPYLGVILQTDLSAFVSHGAMMNEQGWALSTDLIRQILRGVEMSAAELADVTETVIRMVLSLLLMSGPSERDGAELRRYLTRVLVPMAGLRPGA</sequence>
<dbReference type="InterPro" id="IPR009057">
    <property type="entry name" value="Homeodomain-like_sf"/>
</dbReference>
<dbReference type="Gene3D" id="1.10.357.10">
    <property type="entry name" value="Tetracycline Repressor, domain 2"/>
    <property type="match status" value="1"/>
</dbReference>
<dbReference type="Proteomes" id="UP000246077">
    <property type="component" value="Unassembled WGS sequence"/>
</dbReference>
<dbReference type="AlphaFoldDB" id="A0A317E575"/>
<gene>
    <name evidence="6" type="ORF">DKG75_09635</name>
</gene>
<dbReference type="OrthoDB" id="70491at2"/>
<evidence type="ECO:0000256" key="1">
    <source>
        <dbReference type="ARBA" id="ARBA00023015"/>
    </source>
</evidence>
<evidence type="ECO:0000313" key="7">
    <source>
        <dbReference type="Proteomes" id="UP000246077"/>
    </source>
</evidence>
<evidence type="ECO:0000313" key="6">
    <source>
        <dbReference type="EMBL" id="PWR22217.1"/>
    </source>
</evidence>
<evidence type="ECO:0000256" key="4">
    <source>
        <dbReference type="PROSITE-ProRule" id="PRU00335"/>
    </source>
</evidence>
<proteinExistence type="predicted"/>
<reference evidence="7" key="1">
    <citation type="submission" date="2018-05" db="EMBL/GenBank/DDBJ databases">
        <title>Zavarzinia sp. HR-AS.</title>
        <authorList>
            <person name="Lee Y."/>
            <person name="Jeon C.O."/>
        </authorList>
    </citation>
    <scope>NUCLEOTIDE SEQUENCE [LARGE SCALE GENOMIC DNA]</scope>
    <source>
        <strain evidence="7">DSM 1231</strain>
    </source>
</reference>
<organism evidence="6 7">
    <name type="scientific">Zavarzinia compransoris</name>
    <dbReference type="NCBI Taxonomy" id="1264899"/>
    <lineage>
        <taxon>Bacteria</taxon>
        <taxon>Pseudomonadati</taxon>
        <taxon>Pseudomonadota</taxon>
        <taxon>Alphaproteobacteria</taxon>
        <taxon>Rhodospirillales</taxon>
        <taxon>Zavarziniaceae</taxon>
        <taxon>Zavarzinia</taxon>
    </lineage>
</organism>
<dbReference type="InterPro" id="IPR001647">
    <property type="entry name" value="HTH_TetR"/>
</dbReference>
<dbReference type="SUPFAM" id="SSF46689">
    <property type="entry name" value="Homeodomain-like"/>
    <property type="match status" value="1"/>
</dbReference>
<name>A0A317E575_9PROT</name>
<feature type="DNA-binding region" description="H-T-H motif" evidence="4">
    <location>
        <begin position="82"/>
        <end position="101"/>
    </location>
</feature>
<dbReference type="GO" id="GO:0003700">
    <property type="term" value="F:DNA-binding transcription factor activity"/>
    <property type="evidence" value="ECO:0007669"/>
    <property type="project" value="TreeGrafter"/>
</dbReference>
<dbReference type="GO" id="GO:0000976">
    <property type="term" value="F:transcription cis-regulatory region binding"/>
    <property type="evidence" value="ECO:0007669"/>
    <property type="project" value="TreeGrafter"/>
</dbReference>
<comment type="caution">
    <text evidence="6">The sequence shown here is derived from an EMBL/GenBank/DDBJ whole genome shotgun (WGS) entry which is preliminary data.</text>
</comment>
<protein>
    <recommendedName>
        <fullName evidence="5">HTH tetR-type domain-containing protein</fullName>
    </recommendedName>
</protein>
<evidence type="ECO:0000256" key="2">
    <source>
        <dbReference type="ARBA" id="ARBA00023125"/>
    </source>
</evidence>
<keyword evidence="3" id="KW-0804">Transcription</keyword>
<dbReference type="PROSITE" id="PS50977">
    <property type="entry name" value="HTH_TETR_2"/>
    <property type="match status" value="1"/>
</dbReference>
<keyword evidence="2 4" id="KW-0238">DNA-binding</keyword>
<keyword evidence="7" id="KW-1185">Reference proteome</keyword>
<dbReference type="PRINTS" id="PR00455">
    <property type="entry name" value="HTHTETR"/>
</dbReference>
<dbReference type="PANTHER" id="PTHR30055:SF234">
    <property type="entry name" value="HTH-TYPE TRANSCRIPTIONAL REGULATOR BETI"/>
    <property type="match status" value="1"/>
</dbReference>
<dbReference type="InterPro" id="IPR050109">
    <property type="entry name" value="HTH-type_TetR-like_transc_reg"/>
</dbReference>
<dbReference type="EMBL" id="QGLF01000002">
    <property type="protein sequence ID" value="PWR22217.1"/>
    <property type="molecule type" value="Genomic_DNA"/>
</dbReference>
<dbReference type="Pfam" id="PF00440">
    <property type="entry name" value="TetR_N"/>
    <property type="match status" value="1"/>
</dbReference>
<accession>A0A317E575</accession>
<evidence type="ECO:0000259" key="5">
    <source>
        <dbReference type="PROSITE" id="PS50977"/>
    </source>
</evidence>
<dbReference type="PANTHER" id="PTHR30055">
    <property type="entry name" value="HTH-TYPE TRANSCRIPTIONAL REGULATOR RUTR"/>
    <property type="match status" value="1"/>
</dbReference>
<feature type="domain" description="HTH tetR-type" evidence="5">
    <location>
        <begin position="59"/>
        <end position="119"/>
    </location>
</feature>
<evidence type="ECO:0000256" key="3">
    <source>
        <dbReference type="ARBA" id="ARBA00023163"/>
    </source>
</evidence>
<keyword evidence="1" id="KW-0805">Transcription regulation</keyword>